<evidence type="ECO:0000313" key="2">
    <source>
        <dbReference type="WBParaSite" id="PS1159_v2.g17792.t1"/>
    </source>
</evidence>
<evidence type="ECO:0000313" key="1">
    <source>
        <dbReference type="Proteomes" id="UP000887580"/>
    </source>
</evidence>
<organism evidence="1 2">
    <name type="scientific">Panagrolaimus sp. PS1159</name>
    <dbReference type="NCBI Taxonomy" id="55785"/>
    <lineage>
        <taxon>Eukaryota</taxon>
        <taxon>Metazoa</taxon>
        <taxon>Ecdysozoa</taxon>
        <taxon>Nematoda</taxon>
        <taxon>Chromadorea</taxon>
        <taxon>Rhabditida</taxon>
        <taxon>Tylenchina</taxon>
        <taxon>Panagrolaimomorpha</taxon>
        <taxon>Panagrolaimoidea</taxon>
        <taxon>Panagrolaimidae</taxon>
        <taxon>Panagrolaimus</taxon>
    </lineage>
</organism>
<dbReference type="WBParaSite" id="PS1159_v2.g17792.t1">
    <property type="protein sequence ID" value="PS1159_v2.g17792.t1"/>
    <property type="gene ID" value="PS1159_v2.g17792"/>
</dbReference>
<proteinExistence type="predicted"/>
<accession>A0AC35FIF9</accession>
<protein>
    <submittedName>
        <fullName evidence="2">Uncharacterized protein</fullName>
    </submittedName>
</protein>
<name>A0AC35FIF9_9BILA</name>
<sequence>MPETKATTFEPIKNVQKEDYIAVCTTVENSIKIHVIGYKCKSVIAEYLIAPETVTNFIEEIPKIFDGTKCKAILFDIYKFEPLSTEFPHVINLCYTIRFKLDELGIKYYFYSDRTLFLSGLLISAKISNPSKDDVIIFILANAEKLIVNEYKFGEFGYEKLRDISITVENKDSFPEIREKILAGTKPKNIIVFGADMDLPIMKKFKKNIFKQEKLIFREKKSIAVESAQHSLKISKWILNPSYVKYHVIQKCAKKFCLSSCLGSPFLTIEAGEKLPYEFEEYAFRSSNVIALTAFDNDDENERIIYETMQDDQSRHRSKIIFHIDSQNFPYLCVKPILIDLIQDLPAKLDENLTKKIPVIVFCDNFSVIVARKNGEESYGYLEKWNGIYGHDASIYVDGNRREFGWKARDLKYISPGSGVIDMLTLLSKSVEDLKMEPALGRDPETTLIKFMTELIKEHFEVIREETGKAVEEIAFWNLVNFDPEPYNRYKSRLIKSFDSLGIVCHILQLEIPE</sequence>
<dbReference type="Proteomes" id="UP000887580">
    <property type="component" value="Unplaced"/>
</dbReference>
<reference evidence="2" key="1">
    <citation type="submission" date="2022-11" db="UniProtKB">
        <authorList>
            <consortium name="WormBaseParasite"/>
        </authorList>
    </citation>
    <scope>IDENTIFICATION</scope>
</reference>